<comment type="subcellular location">
    <subcellularLocation>
        <location evidence="1">Membrane</location>
        <topology evidence="1">Multi-pass membrane protein</topology>
    </subcellularLocation>
</comment>
<evidence type="ECO:0000313" key="8">
    <source>
        <dbReference type="Proteomes" id="UP000006672"/>
    </source>
</evidence>
<dbReference type="InterPro" id="IPR004307">
    <property type="entry name" value="TspO_MBR"/>
</dbReference>
<protein>
    <submittedName>
        <fullName evidence="9">Bm9837, isoform b</fullName>
    </submittedName>
</protein>
<comment type="similarity">
    <text evidence="2">Belongs to the TspO/BZRP family.</text>
</comment>
<evidence type="ECO:0000256" key="2">
    <source>
        <dbReference type="ARBA" id="ARBA00007524"/>
    </source>
</evidence>
<keyword evidence="5 6" id="KW-0472">Membrane</keyword>
<dbReference type="CDD" id="cd15904">
    <property type="entry name" value="TSPO_MBR"/>
    <property type="match status" value="1"/>
</dbReference>
<dbReference type="AlphaFoldDB" id="A0A4E9FLR2"/>
<evidence type="ECO:0000256" key="3">
    <source>
        <dbReference type="ARBA" id="ARBA00022692"/>
    </source>
</evidence>
<name>A0A4E9FLR2_BRUMA</name>
<organism evidence="7">
    <name type="scientific">Brugia malayi</name>
    <name type="common">Filarial nematode worm</name>
    <dbReference type="NCBI Taxonomy" id="6279"/>
    <lineage>
        <taxon>Eukaryota</taxon>
        <taxon>Metazoa</taxon>
        <taxon>Ecdysozoa</taxon>
        <taxon>Nematoda</taxon>
        <taxon>Chromadorea</taxon>
        <taxon>Rhabditida</taxon>
        <taxon>Spirurina</taxon>
        <taxon>Spiruromorpha</taxon>
        <taxon>Filarioidea</taxon>
        <taxon>Onchocercidae</taxon>
        <taxon>Brugia</taxon>
    </lineage>
</organism>
<dbReference type="Proteomes" id="UP000006672">
    <property type="component" value="Unassembled WGS sequence"/>
</dbReference>
<evidence type="ECO:0000256" key="4">
    <source>
        <dbReference type="ARBA" id="ARBA00022989"/>
    </source>
</evidence>
<proteinExistence type="inferred from homology"/>
<feature type="transmembrane region" description="Helical" evidence="6">
    <location>
        <begin position="117"/>
        <end position="137"/>
    </location>
</feature>
<evidence type="ECO:0000256" key="6">
    <source>
        <dbReference type="SAM" id="Phobius"/>
    </source>
</evidence>
<dbReference type="PANTHER" id="PTHR10057">
    <property type="entry name" value="PERIPHERAL-TYPE BENZODIAZEPINE RECEPTOR"/>
    <property type="match status" value="1"/>
</dbReference>
<dbReference type="InterPro" id="IPR038330">
    <property type="entry name" value="TspO/MBR-related_sf"/>
</dbReference>
<dbReference type="GO" id="GO:0033013">
    <property type="term" value="P:tetrapyrrole metabolic process"/>
    <property type="evidence" value="ECO:0007669"/>
    <property type="project" value="UniProtKB-ARBA"/>
</dbReference>
<dbReference type="GeneID" id="6105509"/>
<dbReference type="EMBL" id="CAAKNF010000194">
    <property type="protein sequence ID" value="VIO97424.1"/>
    <property type="molecule type" value="Genomic_DNA"/>
</dbReference>
<keyword evidence="8" id="KW-1185">Reference proteome</keyword>
<gene>
    <name evidence="7" type="primary">Bm9837</name>
    <name evidence="9" type="synonym">Bm1_53115</name>
    <name evidence="7" type="ORF">BM_BM9837</name>
</gene>
<accession>A0A8L7TLB6</accession>
<feature type="transmembrane region" description="Helical" evidence="6">
    <location>
        <begin position="172"/>
        <end position="192"/>
    </location>
</feature>
<dbReference type="PANTHER" id="PTHR10057:SF0">
    <property type="entry name" value="TRANSLOCATOR PROTEIN"/>
    <property type="match status" value="1"/>
</dbReference>
<dbReference type="GO" id="GO:0005741">
    <property type="term" value="C:mitochondrial outer membrane"/>
    <property type="evidence" value="ECO:0007669"/>
    <property type="project" value="TreeGrafter"/>
</dbReference>
<sequence length="202" mass="22486">MIKTLFMYRYDDSIHGIPTYGYGIKHTSMNSIWTSEDTKRAILFSLVPGALSLYANVSFRKEENLSGGWSFAINKPNWAPENPAIYGFIDGVTIAPLGLASYMAYKYGGGLAHNDTKLALTLYGGSMICAFLTMPLVKKKSSHSLFRNTLIMHLTAAGAAIAFLKIDYKAGLLLVPYVLWTGFYTYLTYAMNKTNKSETKER</sequence>
<feature type="transmembrane region" description="Helical" evidence="6">
    <location>
        <begin position="84"/>
        <end position="105"/>
    </location>
</feature>
<dbReference type="RefSeq" id="XP_042937033.1">
    <property type="nucleotide sequence ID" value="XM_043081099.1"/>
</dbReference>
<dbReference type="Pfam" id="PF03073">
    <property type="entry name" value="TspO_MBR"/>
    <property type="match status" value="1"/>
</dbReference>
<dbReference type="OrthoDB" id="8841220at2759"/>
<dbReference type="CTD" id="6105509"/>
<dbReference type="Gene3D" id="1.20.1260.100">
    <property type="entry name" value="TspO/MBR protein"/>
    <property type="match status" value="1"/>
</dbReference>
<feature type="transmembrane region" description="Helical" evidence="6">
    <location>
        <begin position="149"/>
        <end position="166"/>
    </location>
</feature>
<keyword evidence="4 6" id="KW-1133">Transmembrane helix</keyword>
<keyword evidence="3 6" id="KW-0812">Transmembrane</keyword>
<dbReference type="KEGG" id="bmy:BM_BM9837"/>
<evidence type="ECO:0000256" key="1">
    <source>
        <dbReference type="ARBA" id="ARBA00004141"/>
    </source>
</evidence>
<reference evidence="9" key="3">
    <citation type="submission" date="2022-04" db="UniProtKB">
        <authorList>
            <consortium name="WormBaseParasite"/>
        </authorList>
    </citation>
    <scope>IDENTIFICATION</scope>
</reference>
<accession>A0A4E9FLR2</accession>
<evidence type="ECO:0000313" key="9">
    <source>
        <dbReference type="WBParaSite" id="Bm9837a.1"/>
    </source>
</evidence>
<reference evidence="7" key="2">
    <citation type="submission" date="2019-04" db="EMBL/GenBank/DDBJ databases">
        <authorList>
            <person name="Howe K."/>
            <person name="Paulini M."/>
            <person name="Williams G."/>
        </authorList>
    </citation>
    <scope>NUCLEOTIDE SEQUENCE [LARGE SCALE GENOMIC DNA]</scope>
    <source>
        <strain evidence="7">FR3</strain>
    </source>
</reference>
<evidence type="ECO:0000313" key="7">
    <source>
        <dbReference type="EMBL" id="VIO97424.1"/>
    </source>
</evidence>
<evidence type="ECO:0000256" key="5">
    <source>
        <dbReference type="ARBA" id="ARBA00023136"/>
    </source>
</evidence>
<dbReference type="WBParaSite" id="Bm9837a.1">
    <property type="protein sequence ID" value="Bm9837a.1"/>
    <property type="gene ID" value="WBGene00230098"/>
</dbReference>
<reference evidence="8" key="1">
    <citation type="journal article" date="2007" name="Science">
        <title>Draft genome of the filarial nematode parasite Brugia malayi.</title>
        <authorList>
            <person name="Ghedin E."/>
            <person name="Wang S."/>
            <person name="Spiro D."/>
            <person name="Caler E."/>
            <person name="Zhao Q."/>
            <person name="Crabtree J."/>
            <person name="Allen J.E."/>
            <person name="Delcher A.L."/>
            <person name="Guiliano D.B."/>
            <person name="Miranda-Saavedra D."/>
            <person name="Angiuoli S.V."/>
            <person name="Creasy T."/>
            <person name="Amedeo P."/>
            <person name="Haas B."/>
            <person name="El-Sayed N.M."/>
            <person name="Wortman J.R."/>
            <person name="Feldblyum T."/>
            <person name="Tallon L."/>
            <person name="Schatz M."/>
            <person name="Shumway M."/>
            <person name="Koo H."/>
            <person name="Salzberg S.L."/>
            <person name="Schobel S."/>
            <person name="Pertea M."/>
            <person name="Pop M."/>
            <person name="White O."/>
            <person name="Barton G.J."/>
            <person name="Carlow C.K."/>
            <person name="Crawford M.J."/>
            <person name="Daub J."/>
            <person name="Dimmic M.W."/>
            <person name="Estes C.F."/>
            <person name="Foster J.M."/>
            <person name="Ganatra M."/>
            <person name="Gregory W.F."/>
            <person name="Johnson N.M."/>
            <person name="Jin J."/>
            <person name="Komuniecki R."/>
            <person name="Korf I."/>
            <person name="Kumar S."/>
            <person name="Laney S."/>
            <person name="Li B.W."/>
            <person name="Li W."/>
            <person name="Lindblom T.H."/>
            <person name="Lustigman S."/>
            <person name="Ma D."/>
            <person name="Maina C.V."/>
            <person name="Martin D.M."/>
            <person name="McCarter J.P."/>
            <person name="McReynolds L."/>
            <person name="Mitreva M."/>
            <person name="Nutman T.B."/>
            <person name="Parkinson J."/>
            <person name="Peregrin-Alvarez J.M."/>
            <person name="Poole C."/>
            <person name="Ren Q."/>
            <person name="Saunders L."/>
            <person name="Sluder A.E."/>
            <person name="Smith K."/>
            <person name="Stanke M."/>
            <person name="Unnasch T.R."/>
            <person name="Ware J."/>
            <person name="Wei A.D."/>
            <person name="Weil G."/>
            <person name="Williams D.J."/>
            <person name="Zhang Y."/>
            <person name="Williams S.A."/>
            <person name="Fraser-Liggett C."/>
            <person name="Slatko B."/>
            <person name="Blaxter M.L."/>
            <person name="Scott A.L."/>
        </authorList>
    </citation>
    <scope>NUCLEOTIDE SEQUENCE</scope>
    <source>
        <strain evidence="8">FR3</strain>
    </source>
</reference>